<accession>A0A4Q1HP49</accession>
<name>A0A4Q1HP49_9BURK</name>
<dbReference type="CDD" id="cd07012">
    <property type="entry name" value="PBP2_Bug_TTT"/>
    <property type="match status" value="1"/>
</dbReference>
<dbReference type="Pfam" id="PF03401">
    <property type="entry name" value="TctC"/>
    <property type="match status" value="1"/>
</dbReference>
<comment type="caution">
    <text evidence="2">The sequence shown here is derived from an EMBL/GenBank/DDBJ whole genome shotgun (WGS) entry which is preliminary data.</text>
</comment>
<evidence type="ECO:0000256" key="1">
    <source>
        <dbReference type="ARBA" id="ARBA00006987"/>
    </source>
</evidence>
<reference evidence="2 3" key="1">
    <citation type="journal article" date="2017" name="Int. J. Syst. Evol. Microbiol.">
        <title>Achromobacter aloeverae sp. nov., isolated from the root of Aloe vera (L.) Burm.f.</title>
        <authorList>
            <person name="Kuncharoen N."/>
            <person name="Muramatsu Y."/>
            <person name="Shibata C."/>
            <person name="Kamakura Y."/>
            <person name="Nakagawa Y."/>
            <person name="Tanasupawat S."/>
        </authorList>
    </citation>
    <scope>NUCLEOTIDE SEQUENCE [LARGE SCALE GENOMIC DNA]</scope>
    <source>
        <strain evidence="2 3">AVA-1</strain>
    </source>
</reference>
<dbReference type="Proteomes" id="UP000290849">
    <property type="component" value="Unassembled WGS sequence"/>
</dbReference>
<dbReference type="Gene3D" id="3.40.190.10">
    <property type="entry name" value="Periplasmic binding protein-like II"/>
    <property type="match status" value="1"/>
</dbReference>
<sequence>MPVIQETTGDRTSTMARWRSMMSYWKTIMGTLIAVSGALKFAMPAKAYAKEVKVYPDRPITLVVGFPPGGMVDILGRHVAQAMAEELGQPVIVESRPGATGSIAALAVARAAPDGYTVYLGSSAVMLYLAAQEEPALDFAEALAPVGRVAVAPCVMIIGNHVKASTLPEFIQLAKANPGGFNMVSPGVNSVGHVLGEAFQEAAGVTLHHIPHQGAAPALADILGERADLMITTAPSALALIRSNRVKVVAVLTPHRVPQLPDTPSIEELGYPAPSLQSSDSALFVPAETPSNVISRLNRSINKVLADAKLRKQLTDLGYMVKLQNNTPENLEDLLAQESRRWKRILH</sequence>
<dbReference type="PANTHER" id="PTHR42928:SF5">
    <property type="entry name" value="BLR1237 PROTEIN"/>
    <property type="match status" value="1"/>
</dbReference>
<evidence type="ECO:0000313" key="2">
    <source>
        <dbReference type="EMBL" id="RXN92822.1"/>
    </source>
</evidence>
<evidence type="ECO:0000313" key="3">
    <source>
        <dbReference type="Proteomes" id="UP000290849"/>
    </source>
</evidence>
<dbReference type="AlphaFoldDB" id="A0A4Q1HP49"/>
<dbReference type="InterPro" id="IPR005064">
    <property type="entry name" value="BUG"/>
</dbReference>
<proteinExistence type="inferred from homology"/>
<keyword evidence="3" id="KW-1185">Reference proteome</keyword>
<dbReference type="InterPro" id="IPR042100">
    <property type="entry name" value="Bug_dom1"/>
</dbReference>
<dbReference type="EMBL" id="PYAL01000001">
    <property type="protein sequence ID" value="RXN92822.1"/>
    <property type="molecule type" value="Genomic_DNA"/>
</dbReference>
<dbReference type="Gene3D" id="3.40.190.150">
    <property type="entry name" value="Bordetella uptake gene, domain 1"/>
    <property type="match status" value="1"/>
</dbReference>
<dbReference type="PIRSF" id="PIRSF017082">
    <property type="entry name" value="YflP"/>
    <property type="match status" value="1"/>
</dbReference>
<dbReference type="SUPFAM" id="SSF53850">
    <property type="entry name" value="Periplasmic binding protein-like II"/>
    <property type="match status" value="1"/>
</dbReference>
<evidence type="ECO:0008006" key="4">
    <source>
        <dbReference type="Google" id="ProtNLM"/>
    </source>
</evidence>
<comment type="similarity">
    <text evidence="1">Belongs to the UPF0065 (bug) family.</text>
</comment>
<protein>
    <recommendedName>
        <fullName evidence="4">Tripartite tricarboxylate transporter substrate binding protein</fullName>
    </recommendedName>
</protein>
<organism evidence="2 3">
    <name type="scientific">Achromobacter aloeverae</name>
    <dbReference type="NCBI Taxonomy" id="1750518"/>
    <lineage>
        <taxon>Bacteria</taxon>
        <taxon>Pseudomonadati</taxon>
        <taxon>Pseudomonadota</taxon>
        <taxon>Betaproteobacteria</taxon>
        <taxon>Burkholderiales</taxon>
        <taxon>Alcaligenaceae</taxon>
        <taxon>Achromobacter</taxon>
    </lineage>
</organism>
<gene>
    <name evidence="2" type="ORF">C7R54_03510</name>
</gene>
<dbReference type="PANTHER" id="PTHR42928">
    <property type="entry name" value="TRICARBOXYLATE-BINDING PROTEIN"/>
    <property type="match status" value="1"/>
</dbReference>